<comment type="cofactor">
    <cofactor evidence="1">
        <name>NAD(+)</name>
        <dbReference type="ChEBI" id="CHEBI:57540"/>
    </cofactor>
</comment>
<dbReference type="PANTHER" id="PTHR32092">
    <property type="entry name" value="6-PHOSPHO-BETA-GLUCOSIDASE-RELATED"/>
    <property type="match status" value="1"/>
</dbReference>
<keyword evidence="5" id="KW-0464">Manganese</keyword>
<comment type="caution">
    <text evidence="8">The sequence shown here is derived from an EMBL/GenBank/DDBJ whole genome shotgun (WGS) entry which is preliminary data.</text>
</comment>
<keyword evidence="4" id="KW-0520">NAD</keyword>
<dbReference type="InterPro" id="IPR015955">
    <property type="entry name" value="Lactate_DH/Glyco_Ohase_4_C"/>
</dbReference>
<evidence type="ECO:0000256" key="6">
    <source>
        <dbReference type="ARBA" id="ARBA00023295"/>
    </source>
</evidence>
<evidence type="ECO:0000313" key="9">
    <source>
        <dbReference type="Proteomes" id="UP001157109"/>
    </source>
</evidence>
<accession>A0ABQ6HLN0</accession>
<dbReference type="PANTHER" id="PTHR32092:SF5">
    <property type="entry name" value="6-PHOSPHO-BETA-GLUCOSIDASE"/>
    <property type="match status" value="1"/>
</dbReference>
<evidence type="ECO:0000259" key="7">
    <source>
        <dbReference type="Pfam" id="PF11975"/>
    </source>
</evidence>
<sequence>MALAIMGAIARGERASMILNVRNRGGLVGLPDDAVVEVPCTVDASGPVPLVPTQLTGHPLGLVQQVKAVEELAIEAAITGSPTIALEAFALHPLVDSVTTAEALLTGYRARIPSLDQVFR</sequence>
<keyword evidence="2" id="KW-0479">Metal-binding</keyword>
<keyword evidence="3" id="KW-0378">Hydrolase</keyword>
<proteinExistence type="predicted"/>
<gene>
    <name evidence="8" type="ORF">GCM10025862_10780</name>
</gene>
<dbReference type="InterPro" id="IPR001088">
    <property type="entry name" value="Glyco_hydro_4"/>
</dbReference>
<dbReference type="Gene3D" id="3.90.110.10">
    <property type="entry name" value="Lactate dehydrogenase/glycoside hydrolase, family 4, C-terminal"/>
    <property type="match status" value="1"/>
</dbReference>
<evidence type="ECO:0000256" key="3">
    <source>
        <dbReference type="ARBA" id="ARBA00022801"/>
    </source>
</evidence>
<dbReference type="Pfam" id="PF11975">
    <property type="entry name" value="Glyco_hydro_4C"/>
    <property type="match status" value="1"/>
</dbReference>
<name>A0ABQ6HLN0_9MICO</name>
<evidence type="ECO:0000256" key="2">
    <source>
        <dbReference type="ARBA" id="ARBA00022723"/>
    </source>
</evidence>
<feature type="domain" description="Glycosyl hydrolase family 4 C-terminal" evidence="7">
    <location>
        <begin position="2"/>
        <end position="95"/>
    </location>
</feature>
<keyword evidence="9" id="KW-1185">Reference proteome</keyword>
<dbReference type="SUPFAM" id="SSF56327">
    <property type="entry name" value="LDH C-terminal domain-like"/>
    <property type="match status" value="1"/>
</dbReference>
<evidence type="ECO:0000256" key="4">
    <source>
        <dbReference type="ARBA" id="ARBA00023027"/>
    </source>
</evidence>
<dbReference type="EMBL" id="BSUJ01000001">
    <property type="protein sequence ID" value="GMA19057.1"/>
    <property type="molecule type" value="Genomic_DNA"/>
</dbReference>
<evidence type="ECO:0000256" key="1">
    <source>
        <dbReference type="ARBA" id="ARBA00001911"/>
    </source>
</evidence>
<evidence type="ECO:0000256" key="5">
    <source>
        <dbReference type="ARBA" id="ARBA00023211"/>
    </source>
</evidence>
<dbReference type="Proteomes" id="UP001157109">
    <property type="component" value="Unassembled WGS sequence"/>
</dbReference>
<dbReference type="InterPro" id="IPR022616">
    <property type="entry name" value="Glyco_hydro_4_C"/>
</dbReference>
<keyword evidence="6" id="KW-0326">Glycosidase</keyword>
<evidence type="ECO:0000313" key="8">
    <source>
        <dbReference type="EMBL" id="GMA19057.1"/>
    </source>
</evidence>
<organism evidence="8 9">
    <name type="scientific">Arsenicicoccus piscis</name>
    <dbReference type="NCBI Taxonomy" id="673954"/>
    <lineage>
        <taxon>Bacteria</taxon>
        <taxon>Bacillati</taxon>
        <taxon>Actinomycetota</taxon>
        <taxon>Actinomycetes</taxon>
        <taxon>Micrococcales</taxon>
        <taxon>Intrasporangiaceae</taxon>
        <taxon>Arsenicicoccus</taxon>
    </lineage>
</organism>
<reference evidence="9" key="1">
    <citation type="journal article" date="2019" name="Int. J. Syst. Evol. Microbiol.">
        <title>The Global Catalogue of Microorganisms (GCM) 10K type strain sequencing project: providing services to taxonomists for standard genome sequencing and annotation.</title>
        <authorList>
            <consortium name="The Broad Institute Genomics Platform"/>
            <consortium name="The Broad Institute Genome Sequencing Center for Infectious Disease"/>
            <person name="Wu L."/>
            <person name="Ma J."/>
        </authorList>
    </citation>
    <scope>NUCLEOTIDE SEQUENCE [LARGE SCALE GENOMIC DNA]</scope>
    <source>
        <strain evidence="9">NBRC 105830</strain>
    </source>
</reference>
<protein>
    <recommendedName>
        <fullName evidence="7">Glycosyl hydrolase family 4 C-terminal domain-containing protein</fullName>
    </recommendedName>
</protein>